<accession>A0A4Q9GXZ6</accession>
<organism evidence="5 6">
    <name type="scientific">Aquabacterium lacunae</name>
    <dbReference type="NCBI Taxonomy" id="2528630"/>
    <lineage>
        <taxon>Bacteria</taxon>
        <taxon>Pseudomonadati</taxon>
        <taxon>Pseudomonadota</taxon>
        <taxon>Betaproteobacteria</taxon>
        <taxon>Burkholderiales</taxon>
        <taxon>Aquabacterium</taxon>
    </lineage>
</organism>
<evidence type="ECO:0000256" key="1">
    <source>
        <dbReference type="ARBA" id="ARBA00005068"/>
    </source>
</evidence>
<proteinExistence type="predicted"/>
<dbReference type="UniPathway" id="UPA00820"/>
<dbReference type="CDD" id="cd06532">
    <property type="entry name" value="Glyco_transf_25"/>
    <property type="match status" value="1"/>
</dbReference>
<feature type="domain" description="Glycosyl transferase family 25" evidence="4">
    <location>
        <begin position="33"/>
        <end position="190"/>
    </location>
</feature>
<evidence type="ECO:0000313" key="5">
    <source>
        <dbReference type="EMBL" id="TBO31091.1"/>
    </source>
</evidence>
<dbReference type="GO" id="GO:0016740">
    <property type="term" value="F:transferase activity"/>
    <property type="evidence" value="ECO:0007669"/>
    <property type="project" value="UniProtKB-KW"/>
</dbReference>
<evidence type="ECO:0000256" key="2">
    <source>
        <dbReference type="ARBA" id="ARBA00005222"/>
    </source>
</evidence>
<sequence>MATFTGMHGRCATPILTDCQHEHGEFCRSASLKALLISLQAAAERRAFQAAQARELGMNLEIVTAVCPADLSDGHDLDWARWHRPLMPTEKACFLSHRAAWRRVVAADEPCLILEDDALLSRHLPEFLEALSSLRGVDHLTLEVRLRKKLIGPQRTLEGSCGWAPLYQDRTGAAAYVLWPRGAQTLLDQALRRGPALADAFINDSRALVSVQAVPALAIQADVALAYGVASPLMTTSYIQAQGGKKAHAATGWAAWRYKGRRLSGQLALAARFLAHLHHARRQVVPLDLGGFDSAG</sequence>
<protein>
    <submittedName>
        <fullName evidence="5">Glycosyltransferase family 25 protein</fullName>
    </submittedName>
</protein>
<dbReference type="GO" id="GO:0009103">
    <property type="term" value="P:lipopolysaccharide biosynthetic process"/>
    <property type="evidence" value="ECO:0007669"/>
    <property type="project" value="UniProtKB-KW"/>
</dbReference>
<comment type="pathway">
    <text evidence="1">Bacterial outer membrane biogenesis; lipooligosaccharide biosynthesis.</text>
</comment>
<name>A0A4Q9GXZ6_9BURK</name>
<dbReference type="InterPro" id="IPR002654">
    <property type="entry name" value="Glyco_trans_25"/>
</dbReference>
<comment type="pathway">
    <text evidence="2">Glycan metabolism; lacto-N-neotetraose biosynthesis.</text>
</comment>
<dbReference type="RefSeq" id="WP_130967435.1">
    <property type="nucleotide sequence ID" value="NZ_SIXI01000003.1"/>
</dbReference>
<dbReference type="OrthoDB" id="119742at2"/>
<comment type="caution">
    <text evidence="5">The sequence shown here is derived from an EMBL/GenBank/DDBJ whole genome shotgun (WGS) entry which is preliminary data.</text>
</comment>
<dbReference type="EMBL" id="SIXI01000003">
    <property type="protein sequence ID" value="TBO31091.1"/>
    <property type="molecule type" value="Genomic_DNA"/>
</dbReference>
<dbReference type="UniPathway" id="UPA00501"/>
<evidence type="ECO:0000259" key="4">
    <source>
        <dbReference type="Pfam" id="PF01755"/>
    </source>
</evidence>
<evidence type="ECO:0000313" key="6">
    <source>
        <dbReference type="Proteomes" id="UP000292120"/>
    </source>
</evidence>
<keyword evidence="5" id="KW-0808">Transferase</keyword>
<keyword evidence="6" id="KW-1185">Reference proteome</keyword>
<dbReference type="AlphaFoldDB" id="A0A4Q9GXZ6"/>
<gene>
    <name evidence="5" type="ORF">EYS42_07505</name>
</gene>
<evidence type="ECO:0000256" key="3">
    <source>
        <dbReference type="ARBA" id="ARBA00022985"/>
    </source>
</evidence>
<dbReference type="Pfam" id="PF01755">
    <property type="entry name" value="Glyco_transf_25"/>
    <property type="match status" value="1"/>
</dbReference>
<reference evidence="5 6" key="1">
    <citation type="submission" date="2019-02" db="EMBL/GenBank/DDBJ databases">
        <title>Aquabacterium sp. strain KMB7.</title>
        <authorList>
            <person name="Chen W.-M."/>
        </authorList>
    </citation>
    <scope>NUCLEOTIDE SEQUENCE [LARGE SCALE GENOMIC DNA]</scope>
    <source>
        <strain evidence="5 6">KMB7</strain>
    </source>
</reference>
<dbReference type="Proteomes" id="UP000292120">
    <property type="component" value="Unassembled WGS sequence"/>
</dbReference>
<keyword evidence="3" id="KW-0448">Lipopolysaccharide biosynthesis</keyword>